<evidence type="ECO:0000313" key="2">
    <source>
        <dbReference type="Proteomes" id="UP000218231"/>
    </source>
</evidence>
<name>A0A2A2J1D6_9BILA</name>
<organism evidence="1 2">
    <name type="scientific">Diploscapter pachys</name>
    <dbReference type="NCBI Taxonomy" id="2018661"/>
    <lineage>
        <taxon>Eukaryota</taxon>
        <taxon>Metazoa</taxon>
        <taxon>Ecdysozoa</taxon>
        <taxon>Nematoda</taxon>
        <taxon>Chromadorea</taxon>
        <taxon>Rhabditida</taxon>
        <taxon>Rhabditina</taxon>
        <taxon>Rhabditomorpha</taxon>
        <taxon>Rhabditoidea</taxon>
        <taxon>Rhabditidae</taxon>
        <taxon>Diploscapter</taxon>
    </lineage>
</organism>
<evidence type="ECO:0000313" key="1">
    <source>
        <dbReference type="EMBL" id="PAV55688.1"/>
    </source>
</evidence>
<keyword evidence="2" id="KW-1185">Reference proteome</keyword>
<dbReference type="Proteomes" id="UP000218231">
    <property type="component" value="Unassembled WGS sequence"/>
</dbReference>
<gene>
    <name evidence="1" type="ORF">WR25_03617</name>
</gene>
<proteinExistence type="predicted"/>
<dbReference type="AlphaFoldDB" id="A0A2A2J1D6"/>
<sequence length="111" mass="12541">MAQNLGINHIAARSIVIKDLKLQNVHNPTPNNMVVRVQRCKQLLQRFSAGTHSTIVFSDEKLFTVFTVEAAINRQNDRIIAPDVSIFHLNAYSVFTAKNILSTILTFHCYS</sequence>
<dbReference type="EMBL" id="LIAE01010757">
    <property type="protein sequence ID" value="PAV55688.1"/>
    <property type="molecule type" value="Genomic_DNA"/>
</dbReference>
<protein>
    <submittedName>
        <fullName evidence="1">Uncharacterized protein</fullName>
    </submittedName>
</protein>
<dbReference type="PANTHER" id="PTHR46068:SF1">
    <property type="entry name" value="TRANSPOSASE IS30-LIKE HTH DOMAIN-CONTAINING PROTEIN"/>
    <property type="match status" value="1"/>
</dbReference>
<accession>A0A2A2J1D6</accession>
<dbReference type="OrthoDB" id="7951431at2759"/>
<dbReference type="PANTHER" id="PTHR46068">
    <property type="entry name" value="PROTEIN CBG27172"/>
    <property type="match status" value="1"/>
</dbReference>
<dbReference type="STRING" id="2018661.A0A2A2J1D6"/>
<reference evidence="1 2" key="1">
    <citation type="journal article" date="2017" name="Curr. Biol.">
        <title>Genome architecture and evolution of a unichromosomal asexual nematode.</title>
        <authorList>
            <person name="Fradin H."/>
            <person name="Zegar C."/>
            <person name="Gutwein M."/>
            <person name="Lucas J."/>
            <person name="Kovtun M."/>
            <person name="Corcoran D."/>
            <person name="Baugh L.R."/>
            <person name="Kiontke K."/>
            <person name="Gunsalus K."/>
            <person name="Fitch D.H."/>
            <person name="Piano F."/>
        </authorList>
    </citation>
    <scope>NUCLEOTIDE SEQUENCE [LARGE SCALE GENOMIC DNA]</scope>
    <source>
        <strain evidence="1">PF1309</strain>
    </source>
</reference>
<comment type="caution">
    <text evidence="1">The sequence shown here is derived from an EMBL/GenBank/DDBJ whole genome shotgun (WGS) entry which is preliminary data.</text>
</comment>